<dbReference type="Pfam" id="PF13031">
    <property type="entry name" value="DUF3892"/>
    <property type="match status" value="1"/>
</dbReference>
<accession>A0ABW6KD94</accession>
<name>A0ABW6KD94_9BACI</name>
<dbReference type="InterPro" id="IPR024997">
    <property type="entry name" value="DUF3892"/>
</dbReference>
<comment type="caution">
    <text evidence="1">The sequence shown here is derived from an EMBL/GenBank/DDBJ whole genome shotgun (WGS) entry which is preliminary data.</text>
</comment>
<gene>
    <name evidence="1" type="ORF">ACFYKX_16225</name>
</gene>
<keyword evidence="2" id="KW-1185">Reference proteome</keyword>
<dbReference type="RefSeq" id="WP_389362108.1">
    <property type="nucleotide sequence ID" value="NZ_JBIACK010000008.1"/>
</dbReference>
<reference evidence="1 2" key="1">
    <citation type="submission" date="2024-08" db="EMBL/GenBank/DDBJ databases">
        <title>Two novel Cytobacillus novel species.</title>
        <authorList>
            <person name="Liu G."/>
        </authorList>
    </citation>
    <scope>NUCLEOTIDE SEQUENCE [LARGE SCALE GENOMIC DNA]</scope>
    <source>
        <strain evidence="1 2">FJAT-54145</strain>
    </source>
</reference>
<protein>
    <submittedName>
        <fullName evidence="1">DUF3892 domain-containing protein</fullName>
    </submittedName>
</protein>
<sequence length="71" mass="7908">MESEQIVAVHRNHFGDIISFKTSSGRIISYRKAIEEVETGVISGIVVEEPEGTPYLTPATADNFDDFPTMY</sequence>
<evidence type="ECO:0000313" key="1">
    <source>
        <dbReference type="EMBL" id="MFE8702146.1"/>
    </source>
</evidence>
<organism evidence="1 2">
    <name type="scientific">Cytobacillus spartinae</name>
    <dbReference type="NCBI Taxonomy" id="3299023"/>
    <lineage>
        <taxon>Bacteria</taxon>
        <taxon>Bacillati</taxon>
        <taxon>Bacillota</taxon>
        <taxon>Bacilli</taxon>
        <taxon>Bacillales</taxon>
        <taxon>Bacillaceae</taxon>
        <taxon>Cytobacillus</taxon>
    </lineage>
</organism>
<proteinExistence type="predicted"/>
<dbReference type="EMBL" id="JBIACK010000008">
    <property type="protein sequence ID" value="MFE8702146.1"/>
    <property type="molecule type" value="Genomic_DNA"/>
</dbReference>
<evidence type="ECO:0000313" key="2">
    <source>
        <dbReference type="Proteomes" id="UP001601059"/>
    </source>
</evidence>
<dbReference type="Proteomes" id="UP001601059">
    <property type="component" value="Unassembled WGS sequence"/>
</dbReference>